<reference evidence="7" key="2">
    <citation type="submission" date="2020-09" db="EMBL/GenBank/DDBJ databases">
        <authorList>
            <person name="Sun Q."/>
            <person name="Zhou Y."/>
        </authorList>
    </citation>
    <scope>NUCLEOTIDE SEQUENCE</scope>
    <source>
        <strain evidence="7">CGMCC 1.12181</strain>
    </source>
</reference>
<dbReference type="PANTHER" id="PTHR43060:SF15">
    <property type="entry name" value="3-HYDROXYISOBUTYRATE DEHYDROGENASE-LIKE 1, MITOCHONDRIAL-RELATED"/>
    <property type="match status" value="1"/>
</dbReference>
<dbReference type="Gene3D" id="3.40.50.720">
    <property type="entry name" value="NAD(P)-binding Rossmann-like Domain"/>
    <property type="match status" value="1"/>
</dbReference>
<dbReference type="SUPFAM" id="SSF48179">
    <property type="entry name" value="6-phosphogluconate dehydrogenase C-terminal domain-like"/>
    <property type="match status" value="1"/>
</dbReference>
<evidence type="ECO:0000256" key="4">
    <source>
        <dbReference type="PIRSR" id="PIRSR000103-1"/>
    </source>
</evidence>
<comment type="caution">
    <text evidence="7">The sequence shown here is derived from an EMBL/GenBank/DDBJ whole genome shotgun (WGS) entry which is preliminary data.</text>
</comment>
<sequence>MSLDKLNQVVVYGLGAMGRPMARNLHKQNLLLGVKNRTRGKAQAMEKELNLTSFENDAVLFGTADCVLTCVSADNDLKAIISNLIPHMKPGSVVIDCSTVSPQTAQSISDDLAANGIVFLDAPVSGGVEGAKKGSLSIMVGGDRQTYKRAADIFSAIGSQITHMGKVGQGQATKAVNQVMVAGVAQAVCSSLAMAEQCKLDVKKVVEVLSAGAAGNWFLENRGQTMIKDEFNIGFKLDLLLKDLHICQSTLNTMDASLPLVQASIEDYKRLSEAGYGDEDISALIRLKRCELNHEDLPRESDNDA</sequence>
<organism evidence="7 8">
    <name type="scientific">Marinicella pacifica</name>
    <dbReference type="NCBI Taxonomy" id="1171543"/>
    <lineage>
        <taxon>Bacteria</taxon>
        <taxon>Pseudomonadati</taxon>
        <taxon>Pseudomonadota</taxon>
        <taxon>Gammaproteobacteria</taxon>
        <taxon>Lysobacterales</taxon>
        <taxon>Marinicellaceae</taxon>
        <taxon>Marinicella</taxon>
    </lineage>
</organism>
<feature type="active site" evidence="4">
    <location>
        <position position="174"/>
    </location>
</feature>
<feature type="domain" description="6-phosphogluconate dehydrogenase NADP-binding" evidence="5">
    <location>
        <begin position="9"/>
        <end position="165"/>
    </location>
</feature>
<reference evidence="7" key="1">
    <citation type="journal article" date="2014" name="Int. J. Syst. Evol. Microbiol.">
        <title>Complete genome sequence of Corynebacterium casei LMG S-19264T (=DSM 44701T), isolated from a smear-ripened cheese.</title>
        <authorList>
            <consortium name="US DOE Joint Genome Institute (JGI-PGF)"/>
            <person name="Walter F."/>
            <person name="Albersmeier A."/>
            <person name="Kalinowski J."/>
            <person name="Ruckert C."/>
        </authorList>
    </citation>
    <scope>NUCLEOTIDE SEQUENCE</scope>
    <source>
        <strain evidence="7">CGMCC 1.12181</strain>
    </source>
</reference>
<comment type="similarity">
    <text evidence="1">Belongs to the HIBADH-related family.</text>
</comment>
<dbReference type="InterPro" id="IPR008927">
    <property type="entry name" value="6-PGluconate_DH-like_C_sf"/>
</dbReference>
<dbReference type="InterPro" id="IPR013328">
    <property type="entry name" value="6PGD_dom2"/>
</dbReference>
<dbReference type="GO" id="GO:0051287">
    <property type="term" value="F:NAD binding"/>
    <property type="evidence" value="ECO:0007669"/>
    <property type="project" value="InterPro"/>
</dbReference>
<evidence type="ECO:0000259" key="5">
    <source>
        <dbReference type="Pfam" id="PF03446"/>
    </source>
</evidence>
<dbReference type="Proteomes" id="UP000605253">
    <property type="component" value="Unassembled WGS sequence"/>
</dbReference>
<dbReference type="GO" id="GO:0016054">
    <property type="term" value="P:organic acid catabolic process"/>
    <property type="evidence" value="ECO:0007669"/>
    <property type="project" value="UniProtKB-ARBA"/>
</dbReference>
<name>A0A917CVY5_9GAMM</name>
<feature type="domain" description="3-hydroxyisobutyrate dehydrogenase-like NAD-binding" evidence="6">
    <location>
        <begin position="168"/>
        <end position="287"/>
    </location>
</feature>
<evidence type="ECO:0000259" key="6">
    <source>
        <dbReference type="Pfam" id="PF14833"/>
    </source>
</evidence>
<dbReference type="Gene3D" id="1.10.1040.10">
    <property type="entry name" value="N-(1-d-carboxylethyl)-l-norvaline Dehydrogenase, domain 2"/>
    <property type="match status" value="1"/>
</dbReference>
<dbReference type="EMBL" id="BMEO01000011">
    <property type="protein sequence ID" value="GGG00137.1"/>
    <property type="molecule type" value="Genomic_DNA"/>
</dbReference>
<accession>A0A917CVY5</accession>
<evidence type="ECO:0000313" key="7">
    <source>
        <dbReference type="EMBL" id="GGG00137.1"/>
    </source>
</evidence>
<dbReference type="InterPro" id="IPR002204">
    <property type="entry name" value="3-OH-isobutyrate_DH-rel_CS"/>
</dbReference>
<dbReference type="RefSeq" id="WP_188365773.1">
    <property type="nucleotide sequence ID" value="NZ_BAABJF010000024.1"/>
</dbReference>
<dbReference type="GO" id="GO:0016491">
    <property type="term" value="F:oxidoreductase activity"/>
    <property type="evidence" value="ECO:0007669"/>
    <property type="project" value="UniProtKB-KW"/>
</dbReference>
<dbReference type="GO" id="GO:0050661">
    <property type="term" value="F:NADP binding"/>
    <property type="evidence" value="ECO:0007669"/>
    <property type="project" value="InterPro"/>
</dbReference>
<keyword evidence="3" id="KW-0520">NAD</keyword>
<dbReference type="Pfam" id="PF03446">
    <property type="entry name" value="NAD_binding_2"/>
    <property type="match status" value="1"/>
</dbReference>
<dbReference type="InterPro" id="IPR015815">
    <property type="entry name" value="HIBADH-related"/>
</dbReference>
<dbReference type="InterPro" id="IPR006115">
    <property type="entry name" value="6PGDH_NADP-bd"/>
</dbReference>
<keyword evidence="8" id="KW-1185">Reference proteome</keyword>
<dbReference type="SUPFAM" id="SSF51735">
    <property type="entry name" value="NAD(P)-binding Rossmann-fold domains"/>
    <property type="match status" value="1"/>
</dbReference>
<proteinExistence type="inferred from homology"/>
<evidence type="ECO:0000256" key="3">
    <source>
        <dbReference type="ARBA" id="ARBA00023027"/>
    </source>
</evidence>
<evidence type="ECO:0000256" key="2">
    <source>
        <dbReference type="ARBA" id="ARBA00023002"/>
    </source>
</evidence>
<evidence type="ECO:0000256" key="1">
    <source>
        <dbReference type="ARBA" id="ARBA00009080"/>
    </source>
</evidence>
<dbReference type="PANTHER" id="PTHR43060">
    <property type="entry name" value="3-HYDROXYISOBUTYRATE DEHYDROGENASE-LIKE 1, MITOCHONDRIAL-RELATED"/>
    <property type="match status" value="1"/>
</dbReference>
<dbReference type="AlphaFoldDB" id="A0A917CVY5"/>
<evidence type="ECO:0000313" key="8">
    <source>
        <dbReference type="Proteomes" id="UP000605253"/>
    </source>
</evidence>
<protein>
    <submittedName>
        <fullName evidence="7">3-hydroxyisobutyrate dehydrogenase</fullName>
    </submittedName>
</protein>
<dbReference type="InterPro" id="IPR029154">
    <property type="entry name" value="HIBADH-like_NADP-bd"/>
</dbReference>
<gene>
    <name evidence="7" type="ORF">GCM10011365_21720</name>
</gene>
<dbReference type="PIRSF" id="PIRSF000103">
    <property type="entry name" value="HIBADH"/>
    <property type="match status" value="1"/>
</dbReference>
<keyword evidence="2" id="KW-0560">Oxidoreductase</keyword>
<dbReference type="PROSITE" id="PS00895">
    <property type="entry name" value="3_HYDROXYISOBUT_DH"/>
    <property type="match status" value="1"/>
</dbReference>
<dbReference type="Pfam" id="PF14833">
    <property type="entry name" value="NAD_binding_11"/>
    <property type="match status" value="1"/>
</dbReference>
<dbReference type="InterPro" id="IPR036291">
    <property type="entry name" value="NAD(P)-bd_dom_sf"/>
</dbReference>